<evidence type="ECO:0000256" key="6">
    <source>
        <dbReference type="ARBA" id="ARBA00022801"/>
    </source>
</evidence>
<gene>
    <name evidence="14" type="ORF">ACFPIB_07535</name>
</gene>
<protein>
    <recommendedName>
        <fullName evidence="4">ADP-ribose pyrophosphatase</fullName>
        <ecNumber evidence="3">3.6.1.13</ecNumber>
    </recommendedName>
    <alternativeName>
        <fullName evidence="9">ADP-ribose diphosphatase</fullName>
    </alternativeName>
    <alternativeName>
        <fullName evidence="11">ADP-ribose phosphohydrolase</fullName>
    </alternativeName>
    <alternativeName>
        <fullName evidence="10">Adenosine diphosphoribose pyrophosphatase</fullName>
    </alternativeName>
</protein>
<organism evidence="14 15">
    <name type="scientific">Adhaeribacter terreus</name>
    <dbReference type="NCBI Taxonomy" id="529703"/>
    <lineage>
        <taxon>Bacteria</taxon>
        <taxon>Pseudomonadati</taxon>
        <taxon>Bacteroidota</taxon>
        <taxon>Cytophagia</taxon>
        <taxon>Cytophagales</taxon>
        <taxon>Hymenobacteraceae</taxon>
        <taxon>Adhaeribacter</taxon>
    </lineage>
</organism>
<dbReference type="InterPro" id="IPR004385">
    <property type="entry name" value="NDP_pyrophosphatase"/>
</dbReference>
<dbReference type="SUPFAM" id="SSF55811">
    <property type="entry name" value="Nudix"/>
    <property type="match status" value="1"/>
</dbReference>
<dbReference type="PROSITE" id="PS51462">
    <property type="entry name" value="NUDIX"/>
    <property type="match status" value="1"/>
</dbReference>
<evidence type="ECO:0000256" key="5">
    <source>
        <dbReference type="ARBA" id="ARBA00022723"/>
    </source>
</evidence>
<comment type="function">
    <text evidence="8">Acts on ADP-mannose and ADP-glucose as well as ADP-ribose. Prevents glycogen biosynthesis. The reaction catalyzed by this enzyme is a limiting step of the gluconeogenic process.</text>
</comment>
<dbReference type="InterPro" id="IPR000086">
    <property type="entry name" value="NUDIX_hydrolase_dom"/>
</dbReference>
<evidence type="ECO:0000256" key="10">
    <source>
        <dbReference type="ARBA" id="ARBA00030308"/>
    </source>
</evidence>
<keyword evidence="5" id="KW-0479">Metal-binding</keyword>
<feature type="domain" description="Nudix hydrolase" evidence="13">
    <location>
        <begin position="34"/>
        <end position="165"/>
    </location>
</feature>
<evidence type="ECO:0000256" key="11">
    <source>
        <dbReference type="ARBA" id="ARBA00033056"/>
    </source>
</evidence>
<evidence type="ECO:0000259" key="13">
    <source>
        <dbReference type="PROSITE" id="PS51462"/>
    </source>
</evidence>
<evidence type="ECO:0000256" key="8">
    <source>
        <dbReference type="ARBA" id="ARBA00025164"/>
    </source>
</evidence>
<evidence type="ECO:0000256" key="12">
    <source>
        <dbReference type="ARBA" id="ARBA00049546"/>
    </source>
</evidence>
<comment type="cofactor">
    <cofactor evidence="1">
        <name>Mg(2+)</name>
        <dbReference type="ChEBI" id="CHEBI:18420"/>
    </cofactor>
</comment>
<proteinExistence type="inferred from homology"/>
<evidence type="ECO:0000256" key="3">
    <source>
        <dbReference type="ARBA" id="ARBA00012453"/>
    </source>
</evidence>
<dbReference type="EMBL" id="JBHSKT010000003">
    <property type="protein sequence ID" value="MFC5270454.1"/>
    <property type="molecule type" value="Genomic_DNA"/>
</dbReference>
<keyword evidence="15" id="KW-1185">Reference proteome</keyword>
<evidence type="ECO:0000256" key="4">
    <source>
        <dbReference type="ARBA" id="ARBA00013297"/>
    </source>
</evidence>
<dbReference type="NCBIfam" id="TIGR00052">
    <property type="entry name" value="nudix-type nucleoside diphosphatase, YffH/AdpP family"/>
    <property type="match status" value="1"/>
</dbReference>
<dbReference type="EC" id="3.6.1.13" evidence="3"/>
<name>A0ABW0EC55_9BACT</name>
<dbReference type="Proteomes" id="UP001596161">
    <property type="component" value="Unassembled WGS sequence"/>
</dbReference>
<evidence type="ECO:0000313" key="14">
    <source>
        <dbReference type="EMBL" id="MFC5270454.1"/>
    </source>
</evidence>
<dbReference type="Pfam" id="PF00293">
    <property type="entry name" value="NUDIX"/>
    <property type="match status" value="1"/>
</dbReference>
<dbReference type="RefSeq" id="WP_378016823.1">
    <property type="nucleotide sequence ID" value="NZ_JBHSKT010000003.1"/>
</dbReference>
<dbReference type="Gene3D" id="3.90.79.10">
    <property type="entry name" value="Nucleoside Triphosphate Pyrophosphohydrolase"/>
    <property type="match status" value="1"/>
</dbReference>
<evidence type="ECO:0000313" key="15">
    <source>
        <dbReference type="Proteomes" id="UP001596161"/>
    </source>
</evidence>
<reference evidence="15" key="1">
    <citation type="journal article" date="2019" name="Int. J. Syst. Evol. Microbiol.">
        <title>The Global Catalogue of Microorganisms (GCM) 10K type strain sequencing project: providing services to taxonomists for standard genome sequencing and annotation.</title>
        <authorList>
            <consortium name="The Broad Institute Genomics Platform"/>
            <consortium name="The Broad Institute Genome Sequencing Center for Infectious Disease"/>
            <person name="Wu L."/>
            <person name="Ma J."/>
        </authorList>
    </citation>
    <scope>NUCLEOTIDE SEQUENCE [LARGE SCALE GENOMIC DNA]</scope>
    <source>
        <strain evidence="15">KACC 12602</strain>
    </source>
</reference>
<dbReference type="InterPro" id="IPR015797">
    <property type="entry name" value="NUDIX_hydrolase-like_dom_sf"/>
</dbReference>
<sequence length="172" mass="19728">MRIKTRKTVYNGFFKVENVTLEHNGKLIDRDLVTPKNGVAALVYDTVQQQFILTEQYRLVAEKPLVEIVAGLLDKEGEKPEDTIVREIEEEVGYAVDKLQYISTYYSTPGSFAEKIWLYYAEVSHKISEGGGVASEHEDLKTVSFSREKLYNTPFEDAKTLIAVLWERCKKQ</sequence>
<dbReference type="PANTHER" id="PTHR11839">
    <property type="entry name" value="UDP/ADP-SUGAR PYROPHOSPHATASE"/>
    <property type="match status" value="1"/>
</dbReference>
<dbReference type="PANTHER" id="PTHR11839:SF5">
    <property type="entry name" value="ADP-RIBOSE PYROPHOSPHATASE"/>
    <property type="match status" value="1"/>
</dbReference>
<comment type="similarity">
    <text evidence="2">Belongs to the Nudix hydrolase family. NudF subfamily.</text>
</comment>
<evidence type="ECO:0000256" key="1">
    <source>
        <dbReference type="ARBA" id="ARBA00001946"/>
    </source>
</evidence>
<evidence type="ECO:0000256" key="9">
    <source>
        <dbReference type="ARBA" id="ARBA00030162"/>
    </source>
</evidence>
<comment type="catalytic activity">
    <reaction evidence="12">
        <text>ADP-D-ribose + H2O = D-ribose 5-phosphate + AMP + 2 H(+)</text>
        <dbReference type="Rhea" id="RHEA:10412"/>
        <dbReference type="ChEBI" id="CHEBI:15377"/>
        <dbReference type="ChEBI" id="CHEBI:15378"/>
        <dbReference type="ChEBI" id="CHEBI:57967"/>
        <dbReference type="ChEBI" id="CHEBI:78346"/>
        <dbReference type="ChEBI" id="CHEBI:456215"/>
        <dbReference type="EC" id="3.6.1.13"/>
    </reaction>
</comment>
<evidence type="ECO:0000256" key="7">
    <source>
        <dbReference type="ARBA" id="ARBA00022842"/>
    </source>
</evidence>
<accession>A0ABW0EC55</accession>
<evidence type="ECO:0000256" key="2">
    <source>
        <dbReference type="ARBA" id="ARBA00007482"/>
    </source>
</evidence>
<comment type="caution">
    <text evidence="14">The sequence shown here is derived from an EMBL/GenBank/DDBJ whole genome shotgun (WGS) entry which is preliminary data.</text>
</comment>
<keyword evidence="6" id="KW-0378">Hydrolase</keyword>
<keyword evidence="7" id="KW-0460">Magnesium</keyword>